<evidence type="ECO:0000256" key="6">
    <source>
        <dbReference type="SAM" id="MobiDB-lite"/>
    </source>
</evidence>
<evidence type="ECO:0000256" key="2">
    <source>
        <dbReference type="ARBA" id="ARBA00009160"/>
    </source>
</evidence>
<dbReference type="PANTHER" id="PTHR21346">
    <property type="entry name" value="FUN14 DOMAIN CONTAINING"/>
    <property type="match status" value="1"/>
</dbReference>
<evidence type="ECO:0000256" key="3">
    <source>
        <dbReference type="ARBA" id="ARBA00022692"/>
    </source>
</evidence>
<keyword evidence="3" id="KW-0812">Transmembrane</keyword>
<proteinExistence type="inferred from homology"/>
<dbReference type="InterPro" id="IPR018247">
    <property type="entry name" value="EF_Hand_1_Ca_BS"/>
</dbReference>
<reference evidence="7" key="1">
    <citation type="submission" date="2021-06" db="EMBL/GenBank/DDBJ databases">
        <authorList>
            <person name="Kallberg Y."/>
            <person name="Tangrot J."/>
            <person name="Rosling A."/>
        </authorList>
    </citation>
    <scope>NUCLEOTIDE SEQUENCE</scope>
    <source>
        <strain evidence="7">UK204</strain>
    </source>
</reference>
<evidence type="ECO:0000313" key="8">
    <source>
        <dbReference type="Proteomes" id="UP000789570"/>
    </source>
</evidence>
<accession>A0A9N8ZCQ6</accession>
<comment type="caution">
    <text evidence="7">The sequence shown here is derived from an EMBL/GenBank/DDBJ whole genome shotgun (WGS) entry which is preliminary data.</text>
</comment>
<organism evidence="7 8">
    <name type="scientific">Funneliformis caledonium</name>
    <dbReference type="NCBI Taxonomy" id="1117310"/>
    <lineage>
        <taxon>Eukaryota</taxon>
        <taxon>Fungi</taxon>
        <taxon>Fungi incertae sedis</taxon>
        <taxon>Mucoromycota</taxon>
        <taxon>Glomeromycotina</taxon>
        <taxon>Glomeromycetes</taxon>
        <taxon>Glomerales</taxon>
        <taxon>Glomeraceae</taxon>
        <taxon>Funneliformis</taxon>
    </lineage>
</organism>
<keyword evidence="4" id="KW-1133">Transmembrane helix</keyword>
<dbReference type="OrthoDB" id="163794at2759"/>
<protein>
    <submittedName>
        <fullName evidence="7">7142_t:CDS:1</fullName>
    </submittedName>
</protein>
<dbReference type="PANTHER" id="PTHR21346:SF10">
    <property type="entry name" value="TRANSMEMBRANE PROTEIN"/>
    <property type="match status" value="1"/>
</dbReference>
<dbReference type="EMBL" id="CAJVPQ010000533">
    <property type="protein sequence ID" value="CAG8490065.1"/>
    <property type="molecule type" value="Genomic_DNA"/>
</dbReference>
<gene>
    <name evidence="7" type="ORF">FCALED_LOCUS3163</name>
</gene>
<feature type="compositionally biased region" description="Low complexity" evidence="6">
    <location>
        <begin position="118"/>
        <end position="133"/>
    </location>
</feature>
<comment type="subcellular location">
    <subcellularLocation>
        <location evidence="1">Membrane</location>
    </subcellularLocation>
</comment>
<evidence type="ECO:0000256" key="1">
    <source>
        <dbReference type="ARBA" id="ARBA00004370"/>
    </source>
</evidence>
<evidence type="ECO:0000256" key="5">
    <source>
        <dbReference type="ARBA" id="ARBA00023136"/>
    </source>
</evidence>
<dbReference type="PROSITE" id="PS00018">
    <property type="entry name" value="EF_HAND_1"/>
    <property type="match status" value="1"/>
</dbReference>
<name>A0A9N8ZCQ6_9GLOM</name>
<dbReference type="Proteomes" id="UP000789570">
    <property type="component" value="Unassembled WGS sequence"/>
</dbReference>
<dbReference type="GO" id="GO:0016020">
    <property type="term" value="C:membrane"/>
    <property type="evidence" value="ECO:0007669"/>
    <property type="project" value="UniProtKB-SubCell"/>
</dbReference>
<sequence length="269" mass="29741">MNQTPVSLIGTLRVSFSFHPSLYSLRTKSGFARIIRDNSSFRKNSTIATNSSQILSIKQVADLGHHRFVNNKLYDGSLAIPTGLSRGLSLSIGLAGSHYILGVGKVIYCTEIISETTLPSSPQTSPTNPQPTTKETKENVLSPTSSTDKPDKPDTPPFSPFDFFNVQQITFGASMGFASGYFVKEVSKTAALLVGATFVFLQILEQQGYIKIDWSKFEENYNKVLDLDEDGKVTTNDWKLIFFKVVEFLGRNFQTDACFMIGFGIGLKF</sequence>
<feature type="region of interest" description="Disordered" evidence="6">
    <location>
        <begin position="118"/>
        <end position="154"/>
    </location>
</feature>
<keyword evidence="8" id="KW-1185">Reference proteome</keyword>
<evidence type="ECO:0000256" key="4">
    <source>
        <dbReference type="ARBA" id="ARBA00022989"/>
    </source>
</evidence>
<comment type="similarity">
    <text evidence="2">Belongs to the FUN14 family.</text>
</comment>
<dbReference type="AlphaFoldDB" id="A0A9N8ZCQ6"/>
<evidence type="ECO:0000313" key="7">
    <source>
        <dbReference type="EMBL" id="CAG8490065.1"/>
    </source>
</evidence>
<keyword evidence="5" id="KW-0472">Membrane</keyword>
<dbReference type="InterPro" id="IPR007014">
    <property type="entry name" value="FUN14"/>
</dbReference>
<dbReference type="Pfam" id="PF04930">
    <property type="entry name" value="FUN14"/>
    <property type="match status" value="1"/>
</dbReference>